<sequence>MLDNEIIQDAVALACRAPSLHNSQPWKWVRDHAGLHLFLDPSRAVYTDETGREALMSCGAALDHLRVALASAGWRAVVQRFPNPNNPHHLASVTFAAADTVDDEARRTADAILLRRTDRLPFAAPPNWPLVESMLFDAAGTESVRVDVLAEDARPNVAEASQLSEWVRLYDRDYHAELDWWTAPFDVADGIPQSSLVSAAESDRVDVGRNFPVTRAGNRRSDITEDRAAIVVLSTAGDSRAEALACGEALSAVLLACTRLGLATCPLTHLTEVPTSREMVRSLIGGEHLPQVLVRIGVAPQIEATPPPTPRHPVSEVLRLEA</sequence>
<organism evidence="3 4">
    <name type="scientific">Mycolicibacillus trivialis</name>
    <dbReference type="NCBI Taxonomy" id="1798"/>
    <lineage>
        <taxon>Bacteria</taxon>
        <taxon>Bacillati</taxon>
        <taxon>Actinomycetota</taxon>
        <taxon>Actinomycetes</taxon>
        <taxon>Mycobacteriales</taxon>
        <taxon>Mycobacteriaceae</taxon>
        <taxon>Mycolicibacillus</taxon>
    </lineage>
</organism>
<feature type="domain" description="Nitroreductase" evidence="2">
    <location>
        <begin position="203"/>
        <end position="297"/>
    </location>
</feature>
<dbReference type="Gene3D" id="3.40.109.10">
    <property type="entry name" value="NADH Oxidase"/>
    <property type="match status" value="1"/>
</dbReference>
<dbReference type="GO" id="GO:0016491">
    <property type="term" value="F:oxidoreductase activity"/>
    <property type="evidence" value="ECO:0007669"/>
    <property type="project" value="InterPro"/>
</dbReference>
<evidence type="ECO:0000313" key="4">
    <source>
        <dbReference type="Proteomes" id="UP000193090"/>
    </source>
</evidence>
<dbReference type="Proteomes" id="UP000193090">
    <property type="component" value="Unassembled WGS sequence"/>
</dbReference>
<accession>A0A1X2EQE6</accession>
<dbReference type="OrthoDB" id="8156917at2"/>
<dbReference type="AlphaFoldDB" id="A0A1X2EQE6"/>
<dbReference type="PANTHER" id="PTHR23026">
    <property type="entry name" value="NADPH NITROREDUCTASE"/>
    <property type="match status" value="1"/>
</dbReference>
<protein>
    <submittedName>
        <fullName evidence="3">NAD(P)H nitroreductase</fullName>
    </submittedName>
</protein>
<evidence type="ECO:0000256" key="1">
    <source>
        <dbReference type="SAM" id="MobiDB-lite"/>
    </source>
</evidence>
<dbReference type="InterPro" id="IPR000415">
    <property type="entry name" value="Nitroreductase-like"/>
</dbReference>
<dbReference type="STRING" id="1798.AWC30_02605"/>
<dbReference type="InterPro" id="IPR050627">
    <property type="entry name" value="Nitroreductase/BluB"/>
</dbReference>
<dbReference type="EMBL" id="LQPZ01000007">
    <property type="protein sequence ID" value="ORX08345.1"/>
    <property type="molecule type" value="Genomic_DNA"/>
</dbReference>
<feature type="region of interest" description="Disordered" evidence="1">
    <location>
        <begin position="302"/>
        <end position="322"/>
    </location>
</feature>
<proteinExistence type="predicted"/>
<evidence type="ECO:0000313" key="3">
    <source>
        <dbReference type="EMBL" id="ORX08345.1"/>
    </source>
</evidence>
<gene>
    <name evidence="3" type="ORF">AWC30_02605</name>
</gene>
<dbReference type="PANTHER" id="PTHR23026:SF123">
    <property type="entry name" value="NAD(P)H NITROREDUCTASE RV3131-RELATED"/>
    <property type="match status" value="1"/>
</dbReference>
<dbReference type="SUPFAM" id="SSF55469">
    <property type="entry name" value="FMN-dependent nitroreductase-like"/>
    <property type="match status" value="2"/>
</dbReference>
<keyword evidence="4" id="KW-1185">Reference proteome</keyword>
<comment type="caution">
    <text evidence="3">The sequence shown here is derived from an EMBL/GenBank/DDBJ whole genome shotgun (WGS) entry which is preliminary data.</text>
</comment>
<evidence type="ECO:0000259" key="2">
    <source>
        <dbReference type="Pfam" id="PF00881"/>
    </source>
</evidence>
<dbReference type="InterPro" id="IPR029479">
    <property type="entry name" value="Nitroreductase"/>
</dbReference>
<dbReference type="Pfam" id="PF00881">
    <property type="entry name" value="Nitroreductase"/>
    <property type="match status" value="1"/>
</dbReference>
<dbReference type="NCBIfam" id="NF047509">
    <property type="entry name" value="Rv3131_FMN_oxido"/>
    <property type="match status" value="1"/>
</dbReference>
<name>A0A1X2EQE6_9MYCO</name>
<reference evidence="3 4" key="1">
    <citation type="submission" date="2016-01" db="EMBL/GenBank/DDBJ databases">
        <title>The new phylogeny of the genus Mycobacterium.</title>
        <authorList>
            <person name="Tarcisio F."/>
            <person name="Conor M."/>
            <person name="Antonella G."/>
            <person name="Elisabetta G."/>
            <person name="Giulia F.S."/>
            <person name="Sara T."/>
            <person name="Anna F."/>
            <person name="Clotilde B."/>
            <person name="Roberto B."/>
            <person name="Veronica D.S."/>
            <person name="Fabio R."/>
            <person name="Monica P."/>
            <person name="Olivier J."/>
            <person name="Enrico T."/>
            <person name="Nicola S."/>
        </authorList>
    </citation>
    <scope>NUCLEOTIDE SEQUENCE [LARGE SCALE GENOMIC DNA]</scope>
    <source>
        <strain evidence="3 4">DSM 44153</strain>
    </source>
</reference>